<dbReference type="EMBL" id="CALSDN010000005">
    <property type="protein sequence ID" value="CAH6721114.1"/>
    <property type="molecule type" value="Genomic_DNA"/>
</dbReference>
<dbReference type="Proteomes" id="UP001152531">
    <property type="component" value="Unassembled WGS sequence"/>
</dbReference>
<sequence length="86" mass="9906">MVSQLFNEKAEKVKNLTKKPTDDELLNLYGLFKQATVGDNTTSKPGFLDLKGKYKWEAWTELKGTSQEEAEEKYITLADELIEKYN</sequence>
<organism evidence="1 2">
    <name type="scientific">[Candida] jaroonii</name>
    <dbReference type="NCBI Taxonomy" id="467808"/>
    <lineage>
        <taxon>Eukaryota</taxon>
        <taxon>Fungi</taxon>
        <taxon>Dikarya</taxon>
        <taxon>Ascomycota</taxon>
        <taxon>Saccharomycotina</taxon>
        <taxon>Pichiomycetes</taxon>
        <taxon>Debaryomycetaceae</taxon>
        <taxon>Yamadazyma</taxon>
    </lineage>
</organism>
<name>A0ACA9Y7X7_9ASCO</name>
<reference evidence="1" key="1">
    <citation type="submission" date="2022-06" db="EMBL/GenBank/DDBJ databases">
        <authorList>
            <person name="Legras J.-L."/>
            <person name="Devillers H."/>
            <person name="Grondin C."/>
        </authorList>
    </citation>
    <scope>NUCLEOTIDE SEQUENCE</scope>
    <source>
        <strain evidence="1">CLIB 1444</strain>
    </source>
</reference>
<keyword evidence="2" id="KW-1185">Reference proteome</keyword>
<accession>A0ACA9Y7X7</accession>
<gene>
    <name evidence="1" type="ORF">CLIB1444_05S03884</name>
</gene>
<comment type="caution">
    <text evidence="1">The sequence shown here is derived from an EMBL/GenBank/DDBJ whole genome shotgun (WGS) entry which is preliminary data.</text>
</comment>
<protein>
    <submittedName>
        <fullName evidence="1">Acyl-CoA-binding protein</fullName>
    </submittedName>
</protein>
<evidence type="ECO:0000313" key="1">
    <source>
        <dbReference type="EMBL" id="CAH6721114.1"/>
    </source>
</evidence>
<proteinExistence type="predicted"/>
<evidence type="ECO:0000313" key="2">
    <source>
        <dbReference type="Proteomes" id="UP001152531"/>
    </source>
</evidence>